<reference evidence="1" key="1">
    <citation type="submission" date="2020-08" db="EMBL/GenBank/DDBJ databases">
        <authorList>
            <person name="Cejkova D."/>
            <person name="Kubasova T."/>
            <person name="Jahodarova E."/>
            <person name="Rychlik I."/>
        </authorList>
    </citation>
    <scope>NUCLEOTIDE SEQUENCE</scope>
    <source>
        <strain evidence="1">An559</strain>
    </source>
</reference>
<dbReference type="EMBL" id="JACJKY010000001">
    <property type="protein sequence ID" value="MBM6919758.1"/>
    <property type="molecule type" value="Genomic_DNA"/>
</dbReference>
<sequence>MKPEQQKRKMISKGGGIVLLLLIAVSALLVWLLTPKGDAIGTAQIMLDGKCVKTIDLSTAKDNTFTLENCENVHFEIKNHQIRFVNVNCPDHLCEQFGFISQPGRTAVCMPNRVSVTIVGTGAKTDGIVN</sequence>
<dbReference type="InterPro" id="IPR038690">
    <property type="entry name" value="NusG_2_sf"/>
</dbReference>
<dbReference type="RefSeq" id="WP_204443848.1">
    <property type="nucleotide sequence ID" value="NZ_JACJKY010000001.1"/>
</dbReference>
<evidence type="ECO:0000313" key="2">
    <source>
        <dbReference type="Proteomes" id="UP000774750"/>
    </source>
</evidence>
<dbReference type="AlphaFoldDB" id="A0A938X4Q8"/>
<protein>
    <submittedName>
        <fullName evidence="1">NusG domain II-containing protein</fullName>
    </submittedName>
</protein>
<proteinExistence type="predicted"/>
<keyword evidence="2" id="KW-1185">Reference proteome</keyword>
<dbReference type="CDD" id="cd09846">
    <property type="entry name" value="DUF1312"/>
    <property type="match status" value="1"/>
</dbReference>
<name>A0A938X4Q8_9FIRM</name>
<reference evidence="1" key="2">
    <citation type="journal article" date="2021" name="Sci. Rep.">
        <title>The distribution of antibiotic resistance genes in chicken gut microbiota commensals.</title>
        <authorList>
            <person name="Juricova H."/>
            <person name="Matiasovicova J."/>
            <person name="Kubasova T."/>
            <person name="Cejkova D."/>
            <person name="Rychlik I."/>
        </authorList>
    </citation>
    <scope>NUCLEOTIDE SEQUENCE</scope>
    <source>
        <strain evidence="1">An559</strain>
    </source>
</reference>
<accession>A0A938X4Q8</accession>
<comment type="caution">
    <text evidence="1">The sequence shown here is derived from an EMBL/GenBank/DDBJ whole genome shotgun (WGS) entry which is preliminary data.</text>
</comment>
<dbReference type="Gene3D" id="2.60.320.10">
    <property type="entry name" value="N-utilization substance G protein NusG, insert domain"/>
    <property type="match status" value="1"/>
</dbReference>
<dbReference type="Pfam" id="PF07009">
    <property type="entry name" value="NusG_II"/>
    <property type="match status" value="1"/>
</dbReference>
<evidence type="ECO:0000313" key="1">
    <source>
        <dbReference type="EMBL" id="MBM6919758.1"/>
    </source>
</evidence>
<gene>
    <name evidence="1" type="ORF">H6A12_01070</name>
</gene>
<organism evidence="1 2">
    <name type="scientific">Merdimmobilis hominis</name>
    <dbReference type="NCBI Taxonomy" id="2897707"/>
    <lineage>
        <taxon>Bacteria</taxon>
        <taxon>Bacillati</taxon>
        <taxon>Bacillota</taxon>
        <taxon>Clostridia</taxon>
        <taxon>Eubacteriales</taxon>
        <taxon>Oscillospiraceae</taxon>
        <taxon>Merdimmobilis</taxon>
    </lineage>
</organism>
<dbReference type="Proteomes" id="UP000774750">
    <property type="component" value="Unassembled WGS sequence"/>
</dbReference>